<keyword evidence="3 5" id="KW-1133">Transmembrane helix</keyword>
<evidence type="ECO:0000313" key="7">
    <source>
        <dbReference type="Proteomes" id="UP001144471"/>
    </source>
</evidence>
<dbReference type="GO" id="GO:0016020">
    <property type="term" value="C:membrane"/>
    <property type="evidence" value="ECO:0007669"/>
    <property type="project" value="UniProtKB-SubCell"/>
</dbReference>
<dbReference type="InterPro" id="IPR001807">
    <property type="entry name" value="ClC"/>
</dbReference>
<dbReference type="AlphaFoldDB" id="A0A9W6GKL8"/>
<proteinExistence type="predicted"/>
<dbReference type="PRINTS" id="PR00762">
    <property type="entry name" value="CLCHANNEL"/>
</dbReference>
<reference evidence="6" key="1">
    <citation type="submission" date="2022-12" db="EMBL/GenBank/DDBJ databases">
        <title>Reference genome sequencing for broad-spectrum identification of bacterial and archaeal isolates by mass spectrometry.</title>
        <authorList>
            <person name="Sekiguchi Y."/>
            <person name="Tourlousse D.M."/>
        </authorList>
    </citation>
    <scope>NUCLEOTIDE SEQUENCE</scope>
    <source>
        <strain evidence="6">10succ1</strain>
    </source>
</reference>
<name>A0A9W6GKL8_9FUSO</name>
<comment type="subcellular location">
    <subcellularLocation>
        <location evidence="1">Membrane</location>
        <topology evidence="1">Multi-pass membrane protein</topology>
    </subcellularLocation>
</comment>
<gene>
    <name evidence="6" type="ORF">PM10SUCC1_08460</name>
</gene>
<protein>
    <submittedName>
        <fullName evidence="6">Voltage-gated chloride channel protein</fullName>
    </submittedName>
</protein>
<comment type="caution">
    <text evidence="6">The sequence shown here is derived from an EMBL/GenBank/DDBJ whole genome shotgun (WGS) entry which is preliminary data.</text>
</comment>
<keyword evidence="4 5" id="KW-0472">Membrane</keyword>
<dbReference type="InterPro" id="IPR050368">
    <property type="entry name" value="ClC-type_chloride_channel"/>
</dbReference>
<dbReference type="PANTHER" id="PTHR43427">
    <property type="entry name" value="CHLORIDE CHANNEL PROTEIN CLC-E"/>
    <property type="match status" value="1"/>
</dbReference>
<dbReference type="EMBL" id="BSDY01000003">
    <property type="protein sequence ID" value="GLI55332.1"/>
    <property type="molecule type" value="Genomic_DNA"/>
</dbReference>
<dbReference type="SUPFAM" id="SSF81340">
    <property type="entry name" value="Clc chloride channel"/>
    <property type="match status" value="1"/>
</dbReference>
<evidence type="ECO:0000256" key="2">
    <source>
        <dbReference type="ARBA" id="ARBA00022692"/>
    </source>
</evidence>
<organism evidence="6 7">
    <name type="scientific">Propionigenium maris DSM 9537</name>
    <dbReference type="NCBI Taxonomy" id="1123000"/>
    <lineage>
        <taxon>Bacteria</taxon>
        <taxon>Fusobacteriati</taxon>
        <taxon>Fusobacteriota</taxon>
        <taxon>Fusobacteriia</taxon>
        <taxon>Fusobacteriales</taxon>
        <taxon>Fusobacteriaceae</taxon>
        <taxon>Propionigenium</taxon>
    </lineage>
</organism>
<feature type="transmembrane region" description="Helical" evidence="5">
    <location>
        <begin position="144"/>
        <end position="169"/>
    </location>
</feature>
<sequence length="422" mass="45405">MINFKSEKIFLKYLVKWLFIAGLVGIFSGTASAFFLTLLERATEVRQANRVLIYFLPLGGFAVAILYHFWGRSVEAGNNLILEQIHTPKKILQLRMAPMVLFGTVITHLFGGSAGREGSALQMGASLADQLTKIFKFTSKDRKIILIAGMAAGFGSVFGTPLAGAIFGIEVYVMGKLSYEALLPAFVASIIADEVTQKWWGVHHSVYSIVDVPEATLLNIFYASVAGILFGITGKVFSLSISKVKRLIGKVTTFKPLHAVIGGIAIVLLTEIIGTTRYNGLGLDVISETFVVHVNPYDFALKILFTAITLGAGYKGGEVTCLFFIGATLGNALSLIIPLPMAVLAGMGFVAVFGAASNTPLACTIMGIELFGTGVELFVGIACVTAYLFSGHSSIYSKQLIGRSKGETFHEHEGKKIHEIDD</sequence>
<dbReference type="RefSeq" id="WP_281833710.1">
    <property type="nucleotide sequence ID" value="NZ_BSDY01000003.1"/>
</dbReference>
<dbReference type="PANTHER" id="PTHR43427:SF12">
    <property type="entry name" value="CHLORIDE TRANSPORTER"/>
    <property type="match status" value="1"/>
</dbReference>
<keyword evidence="2 5" id="KW-0812">Transmembrane</keyword>
<dbReference type="InterPro" id="IPR014743">
    <property type="entry name" value="Cl-channel_core"/>
</dbReference>
<feature type="transmembrane region" description="Helical" evidence="5">
    <location>
        <begin position="368"/>
        <end position="389"/>
    </location>
</feature>
<feature type="transmembrane region" description="Helical" evidence="5">
    <location>
        <begin position="332"/>
        <end position="356"/>
    </location>
</feature>
<feature type="transmembrane region" description="Helical" evidence="5">
    <location>
        <begin position="17"/>
        <end position="39"/>
    </location>
</feature>
<evidence type="ECO:0000313" key="6">
    <source>
        <dbReference type="EMBL" id="GLI55332.1"/>
    </source>
</evidence>
<evidence type="ECO:0000256" key="4">
    <source>
        <dbReference type="ARBA" id="ARBA00023136"/>
    </source>
</evidence>
<feature type="transmembrane region" description="Helical" evidence="5">
    <location>
        <begin position="91"/>
        <end position="111"/>
    </location>
</feature>
<dbReference type="GO" id="GO:0015108">
    <property type="term" value="F:chloride transmembrane transporter activity"/>
    <property type="evidence" value="ECO:0007669"/>
    <property type="project" value="InterPro"/>
</dbReference>
<feature type="transmembrane region" description="Helical" evidence="5">
    <location>
        <begin position="299"/>
        <end position="325"/>
    </location>
</feature>
<feature type="transmembrane region" description="Helical" evidence="5">
    <location>
        <begin position="259"/>
        <end position="279"/>
    </location>
</feature>
<evidence type="ECO:0000256" key="3">
    <source>
        <dbReference type="ARBA" id="ARBA00022989"/>
    </source>
</evidence>
<feature type="transmembrane region" description="Helical" evidence="5">
    <location>
        <begin position="220"/>
        <end position="238"/>
    </location>
</feature>
<evidence type="ECO:0000256" key="1">
    <source>
        <dbReference type="ARBA" id="ARBA00004141"/>
    </source>
</evidence>
<evidence type="ECO:0000256" key="5">
    <source>
        <dbReference type="SAM" id="Phobius"/>
    </source>
</evidence>
<dbReference type="Gene3D" id="1.10.3080.10">
    <property type="entry name" value="Clc chloride channel"/>
    <property type="match status" value="1"/>
</dbReference>
<keyword evidence="7" id="KW-1185">Reference proteome</keyword>
<dbReference type="Proteomes" id="UP001144471">
    <property type="component" value="Unassembled WGS sequence"/>
</dbReference>
<dbReference type="CDD" id="cd03682">
    <property type="entry name" value="ClC_sycA_like"/>
    <property type="match status" value="1"/>
</dbReference>
<feature type="transmembrane region" description="Helical" evidence="5">
    <location>
        <begin position="51"/>
        <end position="71"/>
    </location>
</feature>
<dbReference type="Pfam" id="PF00654">
    <property type="entry name" value="Voltage_CLC"/>
    <property type="match status" value="1"/>
</dbReference>
<accession>A0A9W6GKL8</accession>